<dbReference type="AlphaFoldDB" id="A0A8J4LU51"/>
<dbReference type="EMBL" id="BNCQ01000031">
    <property type="protein sequence ID" value="GIM09466.1"/>
    <property type="molecule type" value="Genomic_DNA"/>
</dbReference>
<comment type="caution">
    <text evidence="1">The sequence shown here is derived from an EMBL/GenBank/DDBJ whole genome shotgun (WGS) entry which is preliminary data.</text>
</comment>
<reference evidence="1" key="1">
    <citation type="journal article" date="2021" name="Proc. Natl. Acad. Sci. U.S.A.">
        <title>Three genomes in the algal genus Volvox reveal the fate of a haploid sex-determining region after a transition to homothallism.</title>
        <authorList>
            <person name="Yamamoto K."/>
            <person name="Hamaji T."/>
            <person name="Kawai-Toyooka H."/>
            <person name="Matsuzaki R."/>
            <person name="Takahashi F."/>
            <person name="Nishimura Y."/>
            <person name="Kawachi M."/>
            <person name="Noguchi H."/>
            <person name="Minakuchi Y."/>
            <person name="Umen J.G."/>
            <person name="Toyoda A."/>
            <person name="Nozaki H."/>
        </authorList>
    </citation>
    <scope>NUCLEOTIDE SEQUENCE</scope>
    <source>
        <strain evidence="1">NIES-3785</strain>
    </source>
</reference>
<evidence type="ECO:0000313" key="1">
    <source>
        <dbReference type="EMBL" id="GIM09466.1"/>
    </source>
</evidence>
<gene>
    <name evidence="1" type="ORF">Vretimale_13325</name>
</gene>
<sequence>HDSTSNSIQGEVKQSGRSQGLMGIALCCRDGAGEPPAPAPLPLPLPLLLRPMPAAFSRIWSACSITSCPSCCGCSNASRAGRPDVPAPYAASQTLAGTLLRNPN</sequence>
<protein>
    <submittedName>
        <fullName evidence="1">Uncharacterized protein</fullName>
    </submittedName>
</protein>
<accession>A0A8J4LU51</accession>
<dbReference type="Proteomes" id="UP000722791">
    <property type="component" value="Unassembled WGS sequence"/>
</dbReference>
<name>A0A8J4LU51_9CHLO</name>
<feature type="non-terminal residue" evidence="1">
    <location>
        <position position="1"/>
    </location>
</feature>
<proteinExistence type="predicted"/>
<evidence type="ECO:0000313" key="2">
    <source>
        <dbReference type="Proteomes" id="UP000722791"/>
    </source>
</evidence>
<organism evidence="1 2">
    <name type="scientific">Volvox reticuliferus</name>
    <dbReference type="NCBI Taxonomy" id="1737510"/>
    <lineage>
        <taxon>Eukaryota</taxon>
        <taxon>Viridiplantae</taxon>
        <taxon>Chlorophyta</taxon>
        <taxon>core chlorophytes</taxon>
        <taxon>Chlorophyceae</taxon>
        <taxon>CS clade</taxon>
        <taxon>Chlamydomonadales</taxon>
        <taxon>Volvocaceae</taxon>
        <taxon>Volvox</taxon>
    </lineage>
</organism>